<evidence type="ECO:0000259" key="13">
    <source>
        <dbReference type="PROSITE" id="PS50262"/>
    </source>
</evidence>
<keyword evidence="6" id="KW-0297">G-protein coupled receptor</keyword>
<feature type="transmembrane region" description="Helical" evidence="12">
    <location>
        <begin position="362"/>
        <end position="383"/>
    </location>
</feature>
<evidence type="ECO:0000256" key="4">
    <source>
        <dbReference type="ARBA" id="ARBA00022692"/>
    </source>
</evidence>
<accession>A0AAD4K354</accession>
<dbReference type="AlphaFoldDB" id="A0AAD4K354"/>
<dbReference type="Gene3D" id="1.20.1070.10">
    <property type="entry name" value="Rhodopsin 7-helix transmembrane proteins"/>
    <property type="match status" value="1"/>
</dbReference>
<comment type="similarity">
    <text evidence="2">Belongs to the G-protein coupled receptor 1 family.</text>
</comment>
<feature type="transmembrane region" description="Helical" evidence="12">
    <location>
        <begin position="42"/>
        <end position="63"/>
    </location>
</feature>
<comment type="caution">
    <text evidence="14">The sequence shown here is derived from an EMBL/GenBank/DDBJ whole genome shotgun (WGS) entry which is preliminary data.</text>
</comment>
<dbReference type="PROSITE" id="PS50262">
    <property type="entry name" value="G_PROTEIN_RECEP_F1_2"/>
    <property type="match status" value="1"/>
</dbReference>
<evidence type="ECO:0000256" key="8">
    <source>
        <dbReference type="ARBA" id="ARBA00023170"/>
    </source>
</evidence>
<dbReference type="PANTHER" id="PTHR11866:SF16">
    <property type="entry name" value="PROSTAGLANDIN E2 RECEPTOR EP4 SUBTYPE-LIKE PROTEIN"/>
    <property type="match status" value="1"/>
</dbReference>
<gene>
    <name evidence="14" type="ORF">KR093_008087</name>
</gene>
<dbReference type="GO" id="GO:0007189">
    <property type="term" value="P:adenylate cyclase-activating G protein-coupled receptor signaling pathway"/>
    <property type="evidence" value="ECO:0007669"/>
    <property type="project" value="TreeGrafter"/>
</dbReference>
<evidence type="ECO:0000256" key="2">
    <source>
        <dbReference type="ARBA" id="ARBA00010663"/>
    </source>
</evidence>
<keyword evidence="10" id="KW-0807">Transducer</keyword>
<evidence type="ECO:0000256" key="12">
    <source>
        <dbReference type="SAM" id="Phobius"/>
    </source>
</evidence>
<proteinExistence type="inferred from homology"/>
<dbReference type="PANTHER" id="PTHR11866">
    <property type="entry name" value="G-PROTEIN COUPLED RECEPTOR FAMILY 1 MEMBER"/>
    <property type="match status" value="1"/>
</dbReference>
<feature type="transmembrane region" description="Helical" evidence="12">
    <location>
        <begin position="329"/>
        <end position="350"/>
    </location>
</feature>
<evidence type="ECO:0000256" key="1">
    <source>
        <dbReference type="ARBA" id="ARBA00004651"/>
    </source>
</evidence>
<dbReference type="Proteomes" id="UP001200034">
    <property type="component" value="Unassembled WGS sequence"/>
</dbReference>
<evidence type="ECO:0000313" key="14">
    <source>
        <dbReference type="EMBL" id="KAH8371576.1"/>
    </source>
</evidence>
<dbReference type="EMBL" id="JAJJHW010002585">
    <property type="protein sequence ID" value="KAH8371576.1"/>
    <property type="molecule type" value="Genomic_DNA"/>
</dbReference>
<evidence type="ECO:0000256" key="10">
    <source>
        <dbReference type="ARBA" id="ARBA00023224"/>
    </source>
</evidence>
<dbReference type="InterPro" id="IPR017452">
    <property type="entry name" value="GPCR_Rhodpsn_7TM"/>
</dbReference>
<evidence type="ECO:0000256" key="11">
    <source>
        <dbReference type="SAM" id="MobiDB-lite"/>
    </source>
</evidence>
<keyword evidence="8" id="KW-0675">Receptor</keyword>
<evidence type="ECO:0000256" key="9">
    <source>
        <dbReference type="ARBA" id="ARBA00023180"/>
    </source>
</evidence>
<name>A0AAD4K354_9MUSC</name>
<evidence type="ECO:0000256" key="7">
    <source>
        <dbReference type="ARBA" id="ARBA00023136"/>
    </source>
</evidence>
<feature type="transmembrane region" description="Helical" evidence="12">
    <location>
        <begin position="181"/>
        <end position="204"/>
    </location>
</feature>
<feature type="region of interest" description="Disordered" evidence="11">
    <location>
        <begin position="295"/>
        <end position="315"/>
    </location>
</feature>
<sequence>MSEANLTMLSTVVDTVMASSGSVNGTALRASQALYNDRRRLIMGFIIMGLGVLGNSLALIILARKKHNKNSKYTFMLRCLATNDLIGLLGTLTMSLLKCYYRQEELPFIVRLDCIGHVVWRFFGVSSGCIAAVMAAERCMALARPFIYHKVSVWQVRTERVANKLSFVCLQHITYELILKCILSILVVALVVTFLPFFGFGAYIDESNPDKLKCIRYRDAPGMVNKSYSIFFMAFGNLLCVLIVACNLFVARVLWIIGQSRTTKHHTQYRMVNQKSVRTIDPESSSGTTLYQAQYSTSHNAPPPRQFHHSNSVTMTSSTSPDEIKFAKLMAFLSLSFVICWMPQMIAIPLAIRENRVRPSHVFFVIADVLMAIHFTLDPYIYVLTRTKSINWSLISCIKRWRCGWRGGRLQRSQSDQSRIRTTTTEQNTLDFN</sequence>
<evidence type="ECO:0000256" key="5">
    <source>
        <dbReference type="ARBA" id="ARBA00022989"/>
    </source>
</evidence>
<dbReference type="InterPro" id="IPR008365">
    <property type="entry name" value="Prostanoid_rcpt"/>
</dbReference>
<keyword evidence="5 12" id="KW-1133">Transmembrane helix</keyword>
<feature type="transmembrane region" description="Helical" evidence="12">
    <location>
        <begin position="117"/>
        <end position="136"/>
    </location>
</feature>
<feature type="region of interest" description="Disordered" evidence="11">
    <location>
        <begin position="414"/>
        <end position="433"/>
    </location>
</feature>
<dbReference type="GO" id="GO:0004930">
    <property type="term" value="F:G protein-coupled receptor activity"/>
    <property type="evidence" value="ECO:0007669"/>
    <property type="project" value="UniProtKB-KW"/>
</dbReference>
<feature type="transmembrane region" description="Helical" evidence="12">
    <location>
        <begin position="75"/>
        <end position="97"/>
    </location>
</feature>
<evidence type="ECO:0000256" key="3">
    <source>
        <dbReference type="ARBA" id="ARBA00022475"/>
    </source>
</evidence>
<keyword evidence="9" id="KW-0325">Glycoprotein</keyword>
<evidence type="ECO:0000313" key="15">
    <source>
        <dbReference type="Proteomes" id="UP001200034"/>
    </source>
</evidence>
<keyword evidence="4 12" id="KW-0812">Transmembrane</keyword>
<evidence type="ECO:0000256" key="6">
    <source>
        <dbReference type="ARBA" id="ARBA00023040"/>
    </source>
</evidence>
<reference evidence="14" key="1">
    <citation type="journal article" date="2021" name="Mol. Ecol. Resour.">
        <title>Phylogenomic analyses of the genus Drosophila reveals genomic signals of climate adaptation.</title>
        <authorList>
            <person name="Li F."/>
            <person name="Rane R.V."/>
            <person name="Luria V."/>
            <person name="Xiong Z."/>
            <person name="Chen J."/>
            <person name="Li Z."/>
            <person name="Catullo R.A."/>
            <person name="Griffin P.C."/>
            <person name="Schiffer M."/>
            <person name="Pearce S."/>
            <person name="Lee S.F."/>
            <person name="McElroy K."/>
            <person name="Stocker A."/>
            <person name="Shirriffs J."/>
            <person name="Cockerell F."/>
            <person name="Coppin C."/>
            <person name="Sgro C.M."/>
            <person name="Karger A."/>
            <person name="Cain J.W."/>
            <person name="Weber J.A."/>
            <person name="Santpere G."/>
            <person name="Kirschner M.W."/>
            <person name="Hoffmann A.A."/>
            <person name="Oakeshott J.G."/>
            <person name="Zhang G."/>
        </authorList>
    </citation>
    <scope>NUCLEOTIDE SEQUENCE</scope>
    <source>
        <strain evidence="14">BGI-SZ-2011g</strain>
    </source>
</reference>
<feature type="domain" description="G-protein coupled receptors family 1 profile" evidence="13">
    <location>
        <begin position="54"/>
        <end position="382"/>
    </location>
</feature>
<keyword evidence="15" id="KW-1185">Reference proteome</keyword>
<comment type="subcellular location">
    <subcellularLocation>
        <location evidence="1">Cell membrane</location>
        <topology evidence="1">Multi-pass membrane protein</topology>
    </subcellularLocation>
</comment>
<keyword evidence="3" id="KW-1003">Cell membrane</keyword>
<protein>
    <recommendedName>
        <fullName evidence="13">G-protein coupled receptors family 1 profile domain-containing protein</fullName>
    </recommendedName>
</protein>
<feature type="transmembrane region" description="Helical" evidence="12">
    <location>
        <begin position="230"/>
        <end position="255"/>
    </location>
</feature>
<organism evidence="14 15">
    <name type="scientific">Drosophila rubida</name>
    <dbReference type="NCBI Taxonomy" id="30044"/>
    <lineage>
        <taxon>Eukaryota</taxon>
        <taxon>Metazoa</taxon>
        <taxon>Ecdysozoa</taxon>
        <taxon>Arthropoda</taxon>
        <taxon>Hexapoda</taxon>
        <taxon>Insecta</taxon>
        <taxon>Pterygota</taxon>
        <taxon>Neoptera</taxon>
        <taxon>Endopterygota</taxon>
        <taxon>Diptera</taxon>
        <taxon>Brachycera</taxon>
        <taxon>Muscomorpha</taxon>
        <taxon>Ephydroidea</taxon>
        <taxon>Drosophilidae</taxon>
        <taxon>Drosophila</taxon>
    </lineage>
</organism>
<dbReference type="GO" id="GO:0007204">
    <property type="term" value="P:positive regulation of cytosolic calcium ion concentration"/>
    <property type="evidence" value="ECO:0007669"/>
    <property type="project" value="TreeGrafter"/>
</dbReference>
<dbReference type="GO" id="GO:0005886">
    <property type="term" value="C:plasma membrane"/>
    <property type="evidence" value="ECO:0007669"/>
    <property type="project" value="UniProtKB-SubCell"/>
</dbReference>
<keyword evidence="7 12" id="KW-0472">Membrane</keyword>
<dbReference type="PROSITE" id="PS00237">
    <property type="entry name" value="G_PROTEIN_RECEP_F1_1"/>
    <property type="match status" value="1"/>
</dbReference>
<dbReference type="Pfam" id="PF00001">
    <property type="entry name" value="7tm_1"/>
    <property type="match status" value="1"/>
</dbReference>
<dbReference type="InterPro" id="IPR000276">
    <property type="entry name" value="GPCR_Rhodpsn"/>
</dbReference>
<dbReference type="SUPFAM" id="SSF81321">
    <property type="entry name" value="Family A G protein-coupled receptor-like"/>
    <property type="match status" value="1"/>
</dbReference>